<sequence>MLEHTKGPCVVPLHHPLHPPPVNARFAVLTRNFSTKRQDNFGPQPDQSSLRRHSSCLTYLANDYLVTGEGDIAQFPRRRRRRRRCNILKETPSPARRPSVPPTDVCTMSSTAPLAPRANSSPGTGTPLDDTPATNGNHVNNEPRPPPAPPSAAAPLNKKDRKAKKALDSTEASKLVAQRISQLEHDAAGEKDQEAEIEREVKKANRELQSQTARMSEIQKIDHLTKRCQDLLRDMKQHERESIKNKKRADQLQKEKDHARNELTKHTGLREKLEKLCRELQKENNKLKNENKTLTDTQRRNETAWDEKYSALLQTLDDYQEEKDNPRKQVVDMDLEELFKSRFKSLIDQYELRELHFHSLMRTKELELQFNMSKYDKEKKNSEVESARAKQLNTQVQTFSKTEAELRNQLNVYVDKFKQVEDTLNNSNDLFLTFRKEMEDMSKKTKRLEKENENLKRKHEKMNQNIFKMADERNKHLKDIEDQKKNNEKLKSIITQMQQQGRGIPQGMQGTVESCYTEGEGEVDGEESEYEDDEEYEEGDDVSEEGEEEYEEDDEETEDEAPQCQPAEPQQPQPYGPERPPPPATTNGNH</sequence>
<dbReference type="GO" id="GO:0019905">
    <property type="term" value="F:syntaxin binding"/>
    <property type="evidence" value="ECO:0007669"/>
    <property type="project" value="InterPro"/>
</dbReference>
<evidence type="ECO:0000313" key="5">
    <source>
        <dbReference type="Proteomes" id="UP000078559"/>
    </source>
</evidence>
<dbReference type="AlphaFoldDB" id="A0A194W532"/>
<dbReference type="PANTHER" id="PTHR16127">
    <property type="entry name" value="TAXILIN"/>
    <property type="match status" value="1"/>
</dbReference>
<keyword evidence="5" id="KW-1185">Reference proteome</keyword>
<dbReference type="InterPro" id="IPR026183">
    <property type="entry name" value="Taxilin_fam"/>
</dbReference>
<protein>
    <submittedName>
        <fullName evidence="4">Alpha-taxilin</fullName>
    </submittedName>
</protein>
<comment type="similarity">
    <text evidence="1">Belongs to the taxilin family.</text>
</comment>
<evidence type="ECO:0000256" key="3">
    <source>
        <dbReference type="SAM" id="MobiDB-lite"/>
    </source>
</evidence>
<feature type="region of interest" description="Disordered" evidence="3">
    <location>
        <begin position="238"/>
        <end position="267"/>
    </location>
</feature>
<feature type="region of interest" description="Disordered" evidence="3">
    <location>
        <begin position="83"/>
        <end position="173"/>
    </location>
</feature>
<evidence type="ECO:0000313" key="4">
    <source>
        <dbReference type="EMBL" id="KUI71193.1"/>
    </source>
</evidence>
<organism evidence="4 5">
    <name type="scientific">Cytospora mali</name>
    <name type="common">Apple Valsa canker fungus</name>
    <name type="synonym">Valsa mali</name>
    <dbReference type="NCBI Taxonomy" id="578113"/>
    <lineage>
        <taxon>Eukaryota</taxon>
        <taxon>Fungi</taxon>
        <taxon>Dikarya</taxon>
        <taxon>Ascomycota</taxon>
        <taxon>Pezizomycotina</taxon>
        <taxon>Sordariomycetes</taxon>
        <taxon>Sordariomycetidae</taxon>
        <taxon>Diaporthales</taxon>
        <taxon>Cytosporaceae</taxon>
        <taxon>Cytospora</taxon>
    </lineage>
</organism>
<dbReference type="SMR" id="A0A194W532"/>
<evidence type="ECO:0000256" key="1">
    <source>
        <dbReference type="ARBA" id="ARBA00009550"/>
    </source>
</evidence>
<feature type="compositionally biased region" description="Pro residues" evidence="3">
    <location>
        <begin position="569"/>
        <end position="584"/>
    </location>
</feature>
<feature type="compositionally biased region" description="Polar residues" evidence="3">
    <location>
        <begin position="106"/>
        <end position="124"/>
    </location>
</feature>
<gene>
    <name evidence="4" type="ORF">VM1G_06996</name>
</gene>
<feature type="coiled-coil region" evidence="2">
    <location>
        <begin position="438"/>
        <end position="500"/>
    </location>
</feature>
<feature type="region of interest" description="Disordered" evidence="3">
    <location>
        <begin position="515"/>
        <end position="590"/>
    </location>
</feature>
<dbReference type="OrthoDB" id="425555at2759"/>
<reference evidence="4" key="1">
    <citation type="submission" date="2014-12" db="EMBL/GenBank/DDBJ databases">
        <title>Genome Sequence of Valsa Canker Pathogens Uncovers a Specific Adaption of Colonization on Woody Bark.</title>
        <authorList>
            <person name="Yin Z."/>
            <person name="Liu H."/>
            <person name="Gao X."/>
            <person name="Li Z."/>
            <person name="Song N."/>
            <person name="Ke X."/>
            <person name="Dai Q."/>
            <person name="Wu Y."/>
            <person name="Sun Y."/>
            <person name="Xu J.-R."/>
            <person name="Kang Z.K."/>
            <person name="Wang L."/>
            <person name="Huang L."/>
        </authorList>
    </citation>
    <scope>NUCLEOTIDE SEQUENCE [LARGE SCALE GENOMIC DNA]</scope>
    <source>
        <strain evidence="4">03-8</strain>
    </source>
</reference>
<evidence type="ECO:0000256" key="2">
    <source>
        <dbReference type="SAM" id="Coils"/>
    </source>
</evidence>
<proteinExistence type="inferred from homology"/>
<dbReference type="Pfam" id="PF09728">
    <property type="entry name" value="Taxilin"/>
    <property type="match status" value="1"/>
</dbReference>
<accession>A0A194W532</accession>
<dbReference type="Proteomes" id="UP000078559">
    <property type="component" value="Chromosome 7"/>
</dbReference>
<dbReference type="PANTHER" id="PTHR16127:SF13">
    <property type="entry name" value="GH01188P"/>
    <property type="match status" value="1"/>
</dbReference>
<feature type="compositionally biased region" description="Pro residues" evidence="3">
    <location>
        <begin position="143"/>
        <end position="152"/>
    </location>
</feature>
<feature type="compositionally biased region" description="Acidic residues" evidence="3">
    <location>
        <begin position="519"/>
        <end position="561"/>
    </location>
</feature>
<dbReference type="EMBL" id="CM003104">
    <property type="protein sequence ID" value="KUI71193.1"/>
    <property type="molecule type" value="Genomic_DNA"/>
</dbReference>
<keyword evidence="2" id="KW-0175">Coiled coil</keyword>
<name>A0A194W532_CYTMA</name>